<organism evidence="1">
    <name type="scientific">marine sediment metagenome</name>
    <dbReference type="NCBI Taxonomy" id="412755"/>
    <lineage>
        <taxon>unclassified sequences</taxon>
        <taxon>metagenomes</taxon>
        <taxon>ecological metagenomes</taxon>
    </lineage>
</organism>
<comment type="caution">
    <text evidence="1">The sequence shown here is derived from an EMBL/GenBank/DDBJ whole genome shotgun (WGS) entry which is preliminary data.</text>
</comment>
<gene>
    <name evidence="1" type="ORF">S01H1_66706</name>
</gene>
<dbReference type="AlphaFoldDB" id="X0Y771"/>
<accession>X0Y771</accession>
<proteinExistence type="predicted"/>
<reference evidence="1" key="1">
    <citation type="journal article" date="2014" name="Front. Microbiol.">
        <title>High frequency of phylogenetically diverse reductive dehalogenase-homologous genes in deep subseafloor sedimentary metagenomes.</title>
        <authorList>
            <person name="Kawai M."/>
            <person name="Futagami T."/>
            <person name="Toyoda A."/>
            <person name="Takaki Y."/>
            <person name="Nishi S."/>
            <person name="Hori S."/>
            <person name="Arai W."/>
            <person name="Tsubouchi T."/>
            <person name="Morono Y."/>
            <person name="Uchiyama I."/>
            <person name="Ito T."/>
            <person name="Fujiyama A."/>
            <person name="Inagaki F."/>
            <person name="Takami H."/>
        </authorList>
    </citation>
    <scope>NUCLEOTIDE SEQUENCE</scope>
    <source>
        <strain evidence="1">Expedition CK06-06</strain>
    </source>
</reference>
<protein>
    <submittedName>
        <fullName evidence="1">Uncharacterized protein</fullName>
    </submittedName>
</protein>
<feature type="non-terminal residue" evidence="1">
    <location>
        <position position="53"/>
    </location>
</feature>
<name>X0Y771_9ZZZZ</name>
<dbReference type="EMBL" id="BARS01044120">
    <property type="protein sequence ID" value="GAG32736.1"/>
    <property type="molecule type" value="Genomic_DNA"/>
</dbReference>
<evidence type="ECO:0000313" key="1">
    <source>
        <dbReference type="EMBL" id="GAG32736.1"/>
    </source>
</evidence>
<sequence length="53" mass="5535">MVLKNTGQEDPGPFAYEAFTLYGGPFQGPSARAGFGNFPAASRLGLPVSYNPA</sequence>